<dbReference type="VEuPathDB" id="FungiDB:PV07_12657"/>
<protein>
    <submittedName>
        <fullName evidence="1">Uncharacterized protein</fullName>
    </submittedName>
</protein>
<organism evidence="1 2">
    <name type="scientific">Cladophialophora immunda</name>
    <dbReference type="NCBI Taxonomy" id="569365"/>
    <lineage>
        <taxon>Eukaryota</taxon>
        <taxon>Fungi</taxon>
        <taxon>Dikarya</taxon>
        <taxon>Ascomycota</taxon>
        <taxon>Pezizomycotina</taxon>
        <taxon>Eurotiomycetes</taxon>
        <taxon>Chaetothyriomycetidae</taxon>
        <taxon>Chaetothyriales</taxon>
        <taxon>Herpotrichiellaceae</taxon>
        <taxon>Cladophialophora</taxon>
    </lineage>
</organism>
<keyword evidence="2" id="KW-1185">Reference proteome</keyword>
<proteinExistence type="predicted"/>
<dbReference type="AlphaFoldDB" id="A0A0D2BU41"/>
<accession>A0A0D2BU41</accession>
<gene>
    <name evidence="1" type="ORF">PV07_12657</name>
</gene>
<dbReference type="HOGENOM" id="CLU_1970305_0_0_1"/>
<dbReference type="EMBL" id="KN847081">
    <property type="protein sequence ID" value="KIW21935.1"/>
    <property type="molecule type" value="Genomic_DNA"/>
</dbReference>
<dbReference type="RefSeq" id="XP_016242151.1">
    <property type="nucleotide sequence ID" value="XM_016400204.1"/>
</dbReference>
<sequence>MAALTEGLQIAIPLVEKSYIHLNLEESHASRYVAGHGEGKSIRATQEKGSTEGFMDYQCEISDKFGKWVGKHDVSVHPDLLAYFSAMYRKDRSRNVISCEVDITDEHVLVYMSPGWRDEMRREYNID</sequence>
<dbReference type="GeneID" id="27351851"/>
<evidence type="ECO:0000313" key="1">
    <source>
        <dbReference type="EMBL" id="KIW21935.1"/>
    </source>
</evidence>
<name>A0A0D2BU41_9EURO</name>
<reference evidence="1 2" key="1">
    <citation type="submission" date="2015-01" db="EMBL/GenBank/DDBJ databases">
        <title>The Genome Sequence of Cladophialophora immunda CBS83496.</title>
        <authorList>
            <consortium name="The Broad Institute Genomics Platform"/>
            <person name="Cuomo C."/>
            <person name="de Hoog S."/>
            <person name="Gorbushina A."/>
            <person name="Stielow B."/>
            <person name="Teixiera M."/>
            <person name="Abouelleil A."/>
            <person name="Chapman S.B."/>
            <person name="Priest M."/>
            <person name="Young S.K."/>
            <person name="Wortman J."/>
            <person name="Nusbaum C."/>
            <person name="Birren B."/>
        </authorList>
    </citation>
    <scope>NUCLEOTIDE SEQUENCE [LARGE SCALE GENOMIC DNA]</scope>
    <source>
        <strain evidence="1 2">CBS 83496</strain>
    </source>
</reference>
<evidence type="ECO:0000313" key="2">
    <source>
        <dbReference type="Proteomes" id="UP000054466"/>
    </source>
</evidence>
<dbReference type="Proteomes" id="UP000054466">
    <property type="component" value="Unassembled WGS sequence"/>
</dbReference>